<evidence type="ECO:0000256" key="4">
    <source>
        <dbReference type="ARBA" id="ARBA00022692"/>
    </source>
</evidence>
<dbReference type="RefSeq" id="WP_369208030.1">
    <property type="nucleotide sequence ID" value="NZ_JBFNXQ010000051.1"/>
</dbReference>
<dbReference type="Proteomes" id="UP001560045">
    <property type="component" value="Unassembled WGS sequence"/>
</dbReference>
<keyword evidence="2 8" id="KW-0813">Transport</keyword>
<sequence length="323" mass="34423">MTASTPSRTAAAPPDPGTLKAVPVRHYGQWVAAVVCLALLVLLVRAVATNETIQWDVIGSRIFFDAILDGLVTTIWLTVASMVLGVLGGVLVAVLRLSDNLLLRSISAAFVWLFRGTPVLVQILIWFNLALFFPRLGFGGASVSTNDLITPFTAALLALTLNEAAYMSEIVRGGILAVDGGQREAAEALGMTSGLVLRRIVLPQAMKVIIPPTGNELVTLLKTTSLVAVIGAGDLLTQAQAVGATDFTRLEMLIVASIWYLVLTTIASAGQALLERRFLRGSTHARGRSWLLRRIATDLRPGRNQDAGAVAAPVPPSEERDAR</sequence>
<dbReference type="NCBIfam" id="TIGR01726">
    <property type="entry name" value="HEQRo_perm_3TM"/>
    <property type="match status" value="1"/>
</dbReference>
<keyword evidence="4 8" id="KW-0812">Transmembrane</keyword>
<evidence type="ECO:0000313" key="11">
    <source>
        <dbReference type="EMBL" id="MEX5719820.1"/>
    </source>
</evidence>
<comment type="subcellular location">
    <subcellularLocation>
        <location evidence="1 8">Cell membrane</location>
        <topology evidence="1 8">Multi-pass membrane protein</topology>
    </subcellularLocation>
</comment>
<feature type="transmembrane region" description="Helical" evidence="8">
    <location>
        <begin position="109"/>
        <end position="133"/>
    </location>
</feature>
<keyword evidence="3" id="KW-1003">Cell membrane</keyword>
<organism evidence="11 12">
    <name type="scientific">Geodermatophilus maliterrae</name>
    <dbReference type="NCBI Taxonomy" id="3162531"/>
    <lineage>
        <taxon>Bacteria</taxon>
        <taxon>Bacillati</taxon>
        <taxon>Actinomycetota</taxon>
        <taxon>Actinomycetes</taxon>
        <taxon>Geodermatophilales</taxon>
        <taxon>Geodermatophilaceae</taxon>
        <taxon>Geodermatophilus</taxon>
    </lineage>
</organism>
<dbReference type="InterPro" id="IPR035906">
    <property type="entry name" value="MetI-like_sf"/>
</dbReference>
<evidence type="ECO:0000256" key="1">
    <source>
        <dbReference type="ARBA" id="ARBA00004651"/>
    </source>
</evidence>
<keyword evidence="5" id="KW-0029">Amino-acid transport</keyword>
<feature type="transmembrane region" description="Helical" evidence="8">
    <location>
        <begin position="252"/>
        <end position="274"/>
    </location>
</feature>
<feature type="transmembrane region" description="Helical" evidence="8">
    <location>
        <begin position="30"/>
        <end position="48"/>
    </location>
</feature>
<feature type="transmembrane region" description="Helical" evidence="8">
    <location>
        <begin position="75"/>
        <end position="97"/>
    </location>
</feature>
<dbReference type="SUPFAM" id="SSF161098">
    <property type="entry name" value="MetI-like"/>
    <property type="match status" value="1"/>
</dbReference>
<evidence type="ECO:0000256" key="3">
    <source>
        <dbReference type="ARBA" id="ARBA00022475"/>
    </source>
</evidence>
<dbReference type="Gene3D" id="1.10.3720.10">
    <property type="entry name" value="MetI-like"/>
    <property type="match status" value="1"/>
</dbReference>
<evidence type="ECO:0000256" key="8">
    <source>
        <dbReference type="RuleBase" id="RU363032"/>
    </source>
</evidence>
<evidence type="ECO:0000256" key="6">
    <source>
        <dbReference type="ARBA" id="ARBA00022989"/>
    </source>
</evidence>
<dbReference type="InterPro" id="IPR010065">
    <property type="entry name" value="AA_ABC_transptr_permease_3TM"/>
</dbReference>
<reference evidence="11 12" key="1">
    <citation type="submission" date="2024-06" db="EMBL/GenBank/DDBJ databases">
        <title>Draft genome sequence of Geodermatophilus badlandi, a novel member of the Geodermatophilaceae isolated from badland sedimentary rocks in the Red desert, Wyoming, USA.</title>
        <authorList>
            <person name="Ben Tekaya S."/>
            <person name="Nouioui I."/>
            <person name="Flores G.M."/>
            <person name="Shaal M.N."/>
            <person name="Bredoire F."/>
            <person name="Basile F."/>
            <person name="Van Diepen L."/>
            <person name="Ward N.L."/>
        </authorList>
    </citation>
    <scope>NUCLEOTIDE SEQUENCE [LARGE SCALE GENOMIC DNA]</scope>
    <source>
        <strain evidence="11 12">WL48A</strain>
    </source>
</reference>
<dbReference type="EMBL" id="JBFNXQ010000051">
    <property type="protein sequence ID" value="MEX5719820.1"/>
    <property type="molecule type" value="Genomic_DNA"/>
</dbReference>
<gene>
    <name evidence="11" type="ORF">ABQ292_15760</name>
</gene>
<keyword evidence="6 8" id="KW-1133">Transmembrane helix</keyword>
<dbReference type="InterPro" id="IPR043429">
    <property type="entry name" value="ArtM/GltK/GlnP/TcyL/YhdX-like"/>
</dbReference>
<evidence type="ECO:0000313" key="12">
    <source>
        <dbReference type="Proteomes" id="UP001560045"/>
    </source>
</evidence>
<evidence type="ECO:0000256" key="5">
    <source>
        <dbReference type="ARBA" id="ARBA00022970"/>
    </source>
</evidence>
<keyword evidence="7 8" id="KW-0472">Membrane</keyword>
<evidence type="ECO:0000256" key="2">
    <source>
        <dbReference type="ARBA" id="ARBA00022448"/>
    </source>
</evidence>
<name>A0ABV3XGV7_9ACTN</name>
<accession>A0ABV3XGV7</accession>
<dbReference type="Pfam" id="PF00528">
    <property type="entry name" value="BPD_transp_1"/>
    <property type="match status" value="1"/>
</dbReference>
<protein>
    <submittedName>
        <fullName evidence="11">Amino acid ABC transporter permease</fullName>
    </submittedName>
</protein>
<comment type="similarity">
    <text evidence="8">Belongs to the binding-protein-dependent transport system permease family.</text>
</comment>
<keyword evidence="12" id="KW-1185">Reference proteome</keyword>
<proteinExistence type="inferred from homology"/>
<dbReference type="CDD" id="cd06261">
    <property type="entry name" value="TM_PBP2"/>
    <property type="match status" value="1"/>
</dbReference>
<evidence type="ECO:0000256" key="9">
    <source>
        <dbReference type="SAM" id="MobiDB-lite"/>
    </source>
</evidence>
<dbReference type="PANTHER" id="PTHR30614:SF0">
    <property type="entry name" value="L-CYSTINE TRANSPORT SYSTEM PERMEASE PROTEIN TCYL"/>
    <property type="match status" value="1"/>
</dbReference>
<evidence type="ECO:0000256" key="7">
    <source>
        <dbReference type="ARBA" id="ARBA00023136"/>
    </source>
</evidence>
<evidence type="ECO:0000259" key="10">
    <source>
        <dbReference type="PROSITE" id="PS50928"/>
    </source>
</evidence>
<dbReference type="PANTHER" id="PTHR30614">
    <property type="entry name" value="MEMBRANE COMPONENT OF AMINO ACID ABC TRANSPORTER"/>
    <property type="match status" value="1"/>
</dbReference>
<dbReference type="PROSITE" id="PS50928">
    <property type="entry name" value="ABC_TM1"/>
    <property type="match status" value="1"/>
</dbReference>
<comment type="caution">
    <text evidence="11">The sequence shown here is derived from an EMBL/GenBank/DDBJ whole genome shotgun (WGS) entry which is preliminary data.</text>
</comment>
<feature type="domain" description="ABC transmembrane type-1" evidence="10">
    <location>
        <begin position="71"/>
        <end position="271"/>
    </location>
</feature>
<dbReference type="InterPro" id="IPR000515">
    <property type="entry name" value="MetI-like"/>
</dbReference>
<feature type="region of interest" description="Disordered" evidence="9">
    <location>
        <begin position="303"/>
        <end position="323"/>
    </location>
</feature>